<dbReference type="PANTHER" id="PTHR30348">
    <property type="entry name" value="UNCHARACTERIZED PROTEIN YECE"/>
    <property type="match status" value="1"/>
</dbReference>
<dbReference type="OrthoDB" id="9780310at2"/>
<evidence type="ECO:0000313" key="2">
    <source>
        <dbReference type="Proteomes" id="UP000281118"/>
    </source>
</evidence>
<dbReference type="InterPro" id="IPR002763">
    <property type="entry name" value="DUF72"/>
</dbReference>
<proteinExistence type="predicted"/>
<dbReference type="SUPFAM" id="SSF117396">
    <property type="entry name" value="TM1631-like"/>
    <property type="match status" value="1"/>
</dbReference>
<organism evidence="1 2">
    <name type="scientific">Variovorax guangxiensis</name>
    <dbReference type="NCBI Taxonomy" id="1775474"/>
    <lineage>
        <taxon>Bacteria</taxon>
        <taxon>Pseudomonadati</taxon>
        <taxon>Pseudomonadota</taxon>
        <taxon>Betaproteobacteria</taxon>
        <taxon>Burkholderiales</taxon>
        <taxon>Comamonadaceae</taxon>
        <taxon>Variovorax</taxon>
    </lineage>
</organism>
<dbReference type="Gene3D" id="3.20.20.410">
    <property type="entry name" value="Protein of unknown function UPF0759"/>
    <property type="match status" value="1"/>
</dbReference>
<evidence type="ECO:0000313" key="1">
    <source>
        <dbReference type="EMBL" id="RUR66761.1"/>
    </source>
</evidence>
<gene>
    <name evidence="1" type="ORF">EJP67_06750</name>
</gene>
<reference evidence="1 2" key="1">
    <citation type="submission" date="2018-12" db="EMBL/GenBank/DDBJ databases">
        <title>The genome sequences of Variovorax guangxiensis DSM 27352.</title>
        <authorList>
            <person name="Gao J."/>
            <person name="Sun J."/>
        </authorList>
    </citation>
    <scope>NUCLEOTIDE SEQUENCE [LARGE SCALE GENOMIC DNA]</scope>
    <source>
        <strain evidence="1 2">DSM 27352</strain>
    </source>
</reference>
<comment type="caution">
    <text evidence="1">The sequence shown here is derived from an EMBL/GenBank/DDBJ whole genome shotgun (WGS) entry which is preliminary data.</text>
</comment>
<dbReference type="AlphaFoldDB" id="A0A433MFK9"/>
<dbReference type="Pfam" id="PF01904">
    <property type="entry name" value="DUF72"/>
    <property type="match status" value="1"/>
</dbReference>
<dbReference type="EMBL" id="RXFT01000002">
    <property type="protein sequence ID" value="RUR66761.1"/>
    <property type="molecule type" value="Genomic_DNA"/>
</dbReference>
<dbReference type="RefSeq" id="WP_126020880.1">
    <property type="nucleotide sequence ID" value="NZ_RXFT01000002.1"/>
</dbReference>
<protein>
    <submittedName>
        <fullName evidence="1">DUF72 domain-containing protein</fullName>
    </submittedName>
</protein>
<dbReference type="InterPro" id="IPR036520">
    <property type="entry name" value="UPF0759_sf"/>
</dbReference>
<accession>A0A433MFK9</accession>
<dbReference type="Proteomes" id="UP000281118">
    <property type="component" value="Unassembled WGS sequence"/>
</dbReference>
<name>A0A433MFK9_9BURK</name>
<sequence length="256" mass="28696">MSKANIKVGIGGWTYEPWRDNFYPKGLAHAKELNYASRKVSAIEINGTYYSTFKPETFRKWHDDTPDDFIFSMKASRFATNRKLLSGAGDSIKRFIDSGVAELGDKLGPIVWQFMPTKQFDAEDFEAFLALLPKKEGSRVLRHVMDVRHESFIVPAYKALAKKYKVSTVFTDADKFPSFEEPEGDIAYARLMMADGKLKAGYAPKALDTWAERAQGWGASPKKRDVFVYFINGAKEKAPAAAGALLERLGWTAPTA</sequence>
<dbReference type="PANTHER" id="PTHR30348:SF4">
    <property type="entry name" value="DUF72 DOMAIN-CONTAINING PROTEIN"/>
    <property type="match status" value="1"/>
</dbReference>